<accession>A0ABR0Q9F5</accession>
<feature type="domain" description="DUF7745" evidence="1">
    <location>
        <begin position="32"/>
        <end position="76"/>
    </location>
</feature>
<dbReference type="Proteomes" id="UP001358586">
    <property type="component" value="Chromosome 4"/>
</dbReference>
<dbReference type="InterPro" id="IPR056647">
    <property type="entry name" value="DUF7745"/>
</dbReference>
<dbReference type="Pfam" id="PF24924">
    <property type="entry name" value="DUF7745"/>
    <property type="match status" value="1"/>
</dbReference>
<keyword evidence="3" id="KW-1185">Reference proteome</keyword>
<gene>
    <name evidence="2" type="ORF">PVK06_011600</name>
</gene>
<dbReference type="PANTHER" id="PTHR48200:SF1">
    <property type="entry name" value="AMINOTRANSFERASE-LIKE PLANT MOBILE DOMAIN-CONTAINING PROTEIN"/>
    <property type="match status" value="1"/>
</dbReference>
<protein>
    <recommendedName>
        <fullName evidence="1">DUF7745 domain-containing protein</fullName>
    </recommendedName>
</protein>
<comment type="caution">
    <text evidence="2">The sequence shown here is derived from an EMBL/GenBank/DDBJ whole genome shotgun (WGS) entry which is preliminary data.</text>
</comment>
<reference evidence="2 3" key="1">
    <citation type="submission" date="2023-03" db="EMBL/GenBank/DDBJ databases">
        <title>WGS of Gossypium arboreum.</title>
        <authorList>
            <person name="Yu D."/>
        </authorList>
    </citation>
    <scope>NUCLEOTIDE SEQUENCE [LARGE SCALE GENOMIC DNA]</scope>
    <source>
        <tissue evidence="2">Leaf</tissue>
    </source>
</reference>
<dbReference type="PANTHER" id="PTHR48200">
    <property type="entry name" value="PROTEIN, PUTATIVE-RELATED"/>
    <property type="match status" value="1"/>
</dbReference>
<organism evidence="2 3">
    <name type="scientific">Gossypium arboreum</name>
    <name type="common">Tree cotton</name>
    <name type="synonym">Gossypium nanking</name>
    <dbReference type="NCBI Taxonomy" id="29729"/>
    <lineage>
        <taxon>Eukaryota</taxon>
        <taxon>Viridiplantae</taxon>
        <taxon>Streptophyta</taxon>
        <taxon>Embryophyta</taxon>
        <taxon>Tracheophyta</taxon>
        <taxon>Spermatophyta</taxon>
        <taxon>Magnoliopsida</taxon>
        <taxon>eudicotyledons</taxon>
        <taxon>Gunneridae</taxon>
        <taxon>Pentapetalae</taxon>
        <taxon>rosids</taxon>
        <taxon>malvids</taxon>
        <taxon>Malvales</taxon>
        <taxon>Malvaceae</taxon>
        <taxon>Malvoideae</taxon>
        <taxon>Gossypium</taxon>
    </lineage>
</organism>
<evidence type="ECO:0000313" key="2">
    <source>
        <dbReference type="EMBL" id="KAK5835886.1"/>
    </source>
</evidence>
<evidence type="ECO:0000313" key="3">
    <source>
        <dbReference type="Proteomes" id="UP001358586"/>
    </source>
</evidence>
<dbReference type="EMBL" id="JARKNE010000004">
    <property type="protein sequence ID" value="KAK5835886.1"/>
    <property type="molecule type" value="Genomic_DNA"/>
</dbReference>
<evidence type="ECO:0000259" key="1">
    <source>
        <dbReference type="Pfam" id="PF24924"/>
    </source>
</evidence>
<sequence>MRPSNHSTVVCRVFFEDYSLLKDIAASTRKVDVLEKNWIALLQNLQSKDVEWRAPWMIPGEILYQCGSFDWVPLLGI</sequence>
<name>A0ABR0Q9F5_GOSAR</name>
<proteinExistence type="predicted"/>